<dbReference type="Proteomes" id="UP001187343">
    <property type="component" value="Unassembled WGS sequence"/>
</dbReference>
<protein>
    <submittedName>
        <fullName evidence="1">Uncharacterized protein</fullName>
    </submittedName>
</protein>
<reference evidence="1" key="1">
    <citation type="submission" date="2023-08" db="EMBL/GenBank/DDBJ databases">
        <title>Chromosome-level Genome Assembly of mud carp (Cirrhinus molitorella).</title>
        <authorList>
            <person name="Liu H."/>
        </authorList>
    </citation>
    <scope>NUCLEOTIDE SEQUENCE</scope>
    <source>
        <strain evidence="1">Prfri</strain>
        <tissue evidence="1">Muscle</tissue>
    </source>
</reference>
<accession>A0AA88PIV3</accession>
<comment type="caution">
    <text evidence="1">The sequence shown here is derived from an EMBL/GenBank/DDBJ whole genome shotgun (WGS) entry which is preliminary data.</text>
</comment>
<organism evidence="1 2">
    <name type="scientific">Cirrhinus molitorella</name>
    <name type="common">mud carp</name>
    <dbReference type="NCBI Taxonomy" id="172907"/>
    <lineage>
        <taxon>Eukaryota</taxon>
        <taxon>Metazoa</taxon>
        <taxon>Chordata</taxon>
        <taxon>Craniata</taxon>
        <taxon>Vertebrata</taxon>
        <taxon>Euteleostomi</taxon>
        <taxon>Actinopterygii</taxon>
        <taxon>Neopterygii</taxon>
        <taxon>Teleostei</taxon>
        <taxon>Ostariophysi</taxon>
        <taxon>Cypriniformes</taxon>
        <taxon>Cyprinidae</taxon>
        <taxon>Labeoninae</taxon>
        <taxon>Labeonini</taxon>
        <taxon>Cirrhinus</taxon>
    </lineage>
</organism>
<name>A0AA88PIV3_9TELE</name>
<keyword evidence="2" id="KW-1185">Reference proteome</keyword>
<evidence type="ECO:0000313" key="1">
    <source>
        <dbReference type="EMBL" id="KAK2891075.1"/>
    </source>
</evidence>
<proteinExistence type="predicted"/>
<sequence length="87" mass="9713">MVKSVKGRCCCKSREQIRGEEKRTGAIILGQAGLAGRMLGTKGREILSCREAPDDQWNAWMGPNDVPALPIFPFDQQWIFWSSSPFG</sequence>
<dbReference type="AlphaFoldDB" id="A0AA88PIV3"/>
<dbReference type="EMBL" id="JAUYZG010000013">
    <property type="protein sequence ID" value="KAK2891075.1"/>
    <property type="molecule type" value="Genomic_DNA"/>
</dbReference>
<evidence type="ECO:0000313" key="2">
    <source>
        <dbReference type="Proteomes" id="UP001187343"/>
    </source>
</evidence>
<gene>
    <name evidence="1" type="ORF">Q8A67_013718</name>
</gene>